<accession>A0A422N0B0</accession>
<feature type="compositionally biased region" description="Low complexity" evidence="1">
    <location>
        <begin position="435"/>
        <end position="466"/>
    </location>
</feature>
<feature type="signal peptide" evidence="2">
    <location>
        <begin position="1"/>
        <end position="23"/>
    </location>
</feature>
<dbReference type="RefSeq" id="XP_029223927.1">
    <property type="nucleotide sequence ID" value="XM_029375951.1"/>
</dbReference>
<evidence type="ECO:0000313" key="3">
    <source>
        <dbReference type="EMBL" id="RNE98898.1"/>
    </source>
</evidence>
<feature type="compositionally biased region" description="Basic and acidic residues" evidence="1">
    <location>
        <begin position="104"/>
        <end position="130"/>
    </location>
</feature>
<feature type="compositionally biased region" description="Low complexity" evidence="1">
    <location>
        <begin position="403"/>
        <end position="424"/>
    </location>
</feature>
<dbReference type="Proteomes" id="UP000284403">
    <property type="component" value="Unassembled WGS sequence"/>
</dbReference>
<feature type="compositionally biased region" description="Polar residues" evidence="1">
    <location>
        <begin position="182"/>
        <end position="193"/>
    </location>
</feature>
<feature type="chain" id="PRO_5019193660" evidence="2">
    <location>
        <begin position="24"/>
        <end position="559"/>
    </location>
</feature>
<evidence type="ECO:0000256" key="1">
    <source>
        <dbReference type="SAM" id="MobiDB-lite"/>
    </source>
</evidence>
<comment type="caution">
    <text evidence="3">The sequence shown here is derived from an EMBL/GenBank/DDBJ whole genome shotgun (WGS) entry which is preliminary data.</text>
</comment>
<dbReference type="EMBL" id="MKKU01000997">
    <property type="protein sequence ID" value="RNE98898.1"/>
    <property type="molecule type" value="Genomic_DNA"/>
</dbReference>
<feature type="compositionally biased region" description="Polar residues" evidence="1">
    <location>
        <begin position="296"/>
        <end position="314"/>
    </location>
</feature>
<protein>
    <submittedName>
        <fullName evidence="3">Mucin-associated surface protein (MASP)</fullName>
    </submittedName>
</protein>
<reference evidence="3 4" key="1">
    <citation type="journal article" date="2018" name="BMC Genomics">
        <title>Genomic comparison of Trypanosoma conorhini and Trypanosoma rangeli to Trypanosoma cruzi strains of high and low virulence.</title>
        <authorList>
            <person name="Bradwell K.R."/>
            <person name="Koparde V.N."/>
            <person name="Matveyev A.V."/>
            <person name="Serrano M.G."/>
            <person name="Alves J.M."/>
            <person name="Parikh H."/>
            <person name="Huang B."/>
            <person name="Lee V."/>
            <person name="Espinosa-Alvarez O."/>
            <person name="Ortiz P.A."/>
            <person name="Costa-Martins A.G."/>
            <person name="Teixeira M.M."/>
            <person name="Buck G.A."/>
        </authorList>
    </citation>
    <scope>NUCLEOTIDE SEQUENCE [LARGE SCALE GENOMIC DNA]</scope>
    <source>
        <strain evidence="3 4">025E</strain>
    </source>
</reference>
<feature type="compositionally biased region" description="Polar residues" evidence="1">
    <location>
        <begin position="467"/>
        <end position="492"/>
    </location>
</feature>
<dbReference type="AlphaFoldDB" id="A0A422N0B0"/>
<dbReference type="GeneID" id="40322736"/>
<proteinExistence type="predicted"/>
<name>A0A422N0B0_9TRYP</name>
<evidence type="ECO:0000256" key="2">
    <source>
        <dbReference type="SAM" id="SignalP"/>
    </source>
</evidence>
<keyword evidence="2" id="KW-0732">Signal</keyword>
<sequence length="559" mass="55042">MAGRALLVCALCVLCCAAGGGWAAEGNYCTKRDWRDLRAVAKDMSDAEIAAKYCGLKPAFVRGLRASLQGDEVVGDVSDHGGGSGGVGVVADGGPAQTTGAKGKGVEEGAQRETHGAEVSREEASAHSGEHGGLGGSLSREKELSPSPSGETEGHSPSGAPTGVKAAEGQLRTSLGGPGDAETSQGKGQTDSGLQGPPQAVSSTGPDGQRTVQEEKTVALTPEEVPPTRADASARQGDEHTQALKNTSDANAQQTTEIAHSGTPDVAAGSPQVEEPHKELRKDTTGPGVVVPSAATAGQTEGSPTLTKPPTSTEEPGETVQKTALEETPLKEKSAEEIVPSDDKDGVEEEAKPKEDVPAPAVTSDTPDGKAVDAPQPTAPSGGGGTSGEQTGKKAEAIAEDSAGPVAAAAPGAQQQGVAAAGAPTSSDKEPPPAAEDTATEASHAATTTDGGSGSSPAAQPQPASSVVTNEAGQTQQKEQPAVPTSQSQAETSGERGGEAAQSAAGEAAQAATTNNSTSAAKAAPGDSDGSSTAATRPASPLALLLLLACAAAAAMVAA</sequence>
<keyword evidence="4" id="KW-1185">Reference proteome</keyword>
<feature type="compositionally biased region" description="Polar residues" evidence="1">
    <location>
        <begin position="243"/>
        <end position="258"/>
    </location>
</feature>
<organism evidence="3 4">
    <name type="scientific">Trypanosoma conorhini</name>
    <dbReference type="NCBI Taxonomy" id="83891"/>
    <lineage>
        <taxon>Eukaryota</taxon>
        <taxon>Discoba</taxon>
        <taxon>Euglenozoa</taxon>
        <taxon>Kinetoplastea</taxon>
        <taxon>Metakinetoplastina</taxon>
        <taxon>Trypanosomatida</taxon>
        <taxon>Trypanosomatidae</taxon>
        <taxon>Trypanosoma</taxon>
    </lineage>
</organism>
<evidence type="ECO:0000313" key="4">
    <source>
        <dbReference type="Proteomes" id="UP000284403"/>
    </source>
</evidence>
<feature type="compositionally biased region" description="Low complexity" evidence="1">
    <location>
        <begin position="499"/>
        <end position="524"/>
    </location>
</feature>
<feature type="region of interest" description="Disordered" evidence="1">
    <location>
        <begin position="75"/>
        <end position="537"/>
    </location>
</feature>
<gene>
    <name evidence="3" type="ORF">Tco025E_09125</name>
</gene>
<feature type="compositionally biased region" description="Basic and acidic residues" evidence="1">
    <location>
        <begin position="274"/>
        <end position="284"/>
    </location>
</feature>
<feature type="compositionally biased region" description="Basic and acidic residues" evidence="1">
    <location>
        <begin position="324"/>
        <end position="357"/>
    </location>
</feature>